<evidence type="ECO:0000256" key="3">
    <source>
        <dbReference type="ARBA" id="ARBA00022643"/>
    </source>
</evidence>
<dbReference type="InterPro" id="IPR012349">
    <property type="entry name" value="Split_barrel_FMN-bd"/>
</dbReference>
<dbReference type="AlphaFoldDB" id="A0A538TCX3"/>
<dbReference type="Pfam" id="PF01243">
    <property type="entry name" value="PNPOx_N"/>
    <property type="match status" value="1"/>
</dbReference>
<keyword evidence="3" id="KW-0288">FMN</keyword>
<organism evidence="6 7">
    <name type="scientific">Eiseniibacteriota bacterium</name>
    <dbReference type="NCBI Taxonomy" id="2212470"/>
    <lineage>
        <taxon>Bacteria</taxon>
        <taxon>Candidatus Eiseniibacteriota</taxon>
    </lineage>
</organism>
<evidence type="ECO:0000256" key="1">
    <source>
        <dbReference type="ARBA" id="ARBA00001917"/>
    </source>
</evidence>
<gene>
    <name evidence="6" type="ORF">E6K78_12760</name>
</gene>
<dbReference type="GO" id="GO:0008615">
    <property type="term" value="P:pyridoxine biosynthetic process"/>
    <property type="evidence" value="ECO:0007669"/>
    <property type="project" value="InterPro"/>
</dbReference>
<dbReference type="Proteomes" id="UP000316609">
    <property type="component" value="Unassembled WGS sequence"/>
</dbReference>
<proteinExistence type="predicted"/>
<dbReference type="PANTHER" id="PTHR10851">
    <property type="entry name" value="PYRIDOXINE-5-PHOSPHATE OXIDASE"/>
    <property type="match status" value="1"/>
</dbReference>
<name>A0A538TCX3_UNCEI</name>
<comment type="caution">
    <text evidence="6">The sequence shown here is derived from an EMBL/GenBank/DDBJ whole genome shotgun (WGS) entry which is preliminary data.</text>
</comment>
<evidence type="ECO:0000313" key="7">
    <source>
        <dbReference type="Proteomes" id="UP000316609"/>
    </source>
</evidence>
<keyword evidence="4" id="KW-0560">Oxidoreductase</keyword>
<dbReference type="GO" id="GO:0004733">
    <property type="term" value="F:pyridoxamine phosphate oxidase activity"/>
    <property type="evidence" value="ECO:0007669"/>
    <property type="project" value="InterPro"/>
</dbReference>
<feature type="domain" description="Pyridoxamine 5'-phosphate oxidase N-terminal" evidence="5">
    <location>
        <begin position="38"/>
        <end position="112"/>
    </location>
</feature>
<reference evidence="6 7" key="1">
    <citation type="journal article" date="2019" name="Nat. Microbiol.">
        <title>Mediterranean grassland soil C-N compound turnover is dependent on rainfall and depth, and is mediated by genomically divergent microorganisms.</title>
        <authorList>
            <person name="Diamond S."/>
            <person name="Andeer P.F."/>
            <person name="Li Z."/>
            <person name="Crits-Christoph A."/>
            <person name="Burstein D."/>
            <person name="Anantharaman K."/>
            <person name="Lane K.R."/>
            <person name="Thomas B.C."/>
            <person name="Pan C."/>
            <person name="Northen T.R."/>
            <person name="Banfield J.F."/>
        </authorList>
    </citation>
    <scope>NUCLEOTIDE SEQUENCE [LARGE SCALE GENOMIC DNA]</scope>
    <source>
        <strain evidence="6">WS_8</strain>
    </source>
</reference>
<comment type="cofactor">
    <cofactor evidence="1">
        <name>FMN</name>
        <dbReference type="ChEBI" id="CHEBI:58210"/>
    </cofactor>
</comment>
<keyword evidence="2" id="KW-0285">Flavoprotein</keyword>
<dbReference type="EMBL" id="VBOY01000174">
    <property type="protein sequence ID" value="TMQ61478.1"/>
    <property type="molecule type" value="Genomic_DNA"/>
</dbReference>
<dbReference type="InterPro" id="IPR011576">
    <property type="entry name" value="Pyridox_Oxase_N"/>
</dbReference>
<evidence type="ECO:0000256" key="4">
    <source>
        <dbReference type="ARBA" id="ARBA00023002"/>
    </source>
</evidence>
<protein>
    <recommendedName>
        <fullName evidence="5">Pyridoxamine 5'-phosphate oxidase N-terminal domain-containing protein</fullName>
    </recommendedName>
</protein>
<evidence type="ECO:0000256" key="2">
    <source>
        <dbReference type="ARBA" id="ARBA00022630"/>
    </source>
</evidence>
<dbReference type="PANTHER" id="PTHR10851:SF0">
    <property type="entry name" value="PYRIDOXINE-5'-PHOSPHATE OXIDASE"/>
    <property type="match status" value="1"/>
</dbReference>
<accession>A0A538TCX3</accession>
<dbReference type="GO" id="GO:0010181">
    <property type="term" value="F:FMN binding"/>
    <property type="evidence" value="ECO:0007669"/>
    <property type="project" value="InterPro"/>
</dbReference>
<evidence type="ECO:0000313" key="6">
    <source>
        <dbReference type="EMBL" id="TMQ61478.1"/>
    </source>
</evidence>
<dbReference type="Gene3D" id="2.30.110.10">
    <property type="entry name" value="Electron Transport, Fmn-binding Protein, Chain A"/>
    <property type="match status" value="1"/>
</dbReference>
<feature type="non-terminal residue" evidence="6">
    <location>
        <position position="112"/>
    </location>
</feature>
<dbReference type="SUPFAM" id="SSF50475">
    <property type="entry name" value="FMN-binding split barrel"/>
    <property type="match status" value="1"/>
</dbReference>
<sequence>MARLETLTMTIDDAGGPHRALREDEMDIDPLVELRLWIDQALAAGIAEPTAAALATATRDGCPSVRIVLARPVEDEITFYTHYESRKARELDENPRAALAYHWPPLGRQVRL</sequence>
<dbReference type="InterPro" id="IPR000659">
    <property type="entry name" value="Pyridox_Oxase"/>
</dbReference>
<evidence type="ECO:0000259" key="5">
    <source>
        <dbReference type="Pfam" id="PF01243"/>
    </source>
</evidence>